<sequence>MPSLVLLILLCLTLHACDARRLRLSDKAVDGKQIYHFSKYAEKSKAFETSITSSLRPPTLEECISQQREVKTSGRNNNHVHSRGGVHKQINDPNVLYKKQDLTNGATSGNENTKVPSFQKDLQLARNIKGLKRNVRSLQGSVQHDSVETADVQEIEAVEDIVVMDYAQPHRKPPIHNEKP</sequence>
<keyword evidence="5" id="KW-1185">Reference proteome</keyword>
<dbReference type="AlphaFoldDB" id="A0A8T1NQE3"/>
<feature type="chain" id="PRO_5035839268" evidence="2">
    <location>
        <begin position="20"/>
        <end position="180"/>
    </location>
</feature>
<gene>
    <name evidence="3" type="ORF">CIPAW_12G108600</name>
    <name evidence="4" type="ORF">I3842_12G106800</name>
</gene>
<reference evidence="4" key="2">
    <citation type="submission" date="2021-01" db="EMBL/GenBank/DDBJ databases">
        <authorList>
            <person name="Lovell J.T."/>
            <person name="Bentley N."/>
            <person name="Bhattarai G."/>
            <person name="Jenkins J.W."/>
            <person name="Sreedasyam A."/>
            <person name="Alarcon Y."/>
            <person name="Bock C."/>
            <person name="Boston L."/>
            <person name="Carlson J."/>
            <person name="Cervantes K."/>
            <person name="Clermont K."/>
            <person name="Krom N."/>
            <person name="Kubenka K."/>
            <person name="Mamidi S."/>
            <person name="Mattison C."/>
            <person name="Monteros M."/>
            <person name="Pisani C."/>
            <person name="Plott C."/>
            <person name="Rajasekar S."/>
            <person name="Rhein H.S."/>
            <person name="Rohla C."/>
            <person name="Song M."/>
            <person name="Hilaire R.S."/>
            <person name="Shu S."/>
            <person name="Wells L."/>
            <person name="Wang X."/>
            <person name="Webber J."/>
            <person name="Heerema R.J."/>
            <person name="Klein P."/>
            <person name="Conner P."/>
            <person name="Grauke L."/>
            <person name="Grimwood J."/>
            <person name="Schmutz J."/>
            <person name="Randall J.J."/>
        </authorList>
    </citation>
    <scope>NUCLEOTIDE SEQUENCE</scope>
    <source>
        <tissue evidence="4">Leaf</tissue>
    </source>
</reference>
<evidence type="ECO:0000313" key="3">
    <source>
        <dbReference type="EMBL" id="KAG6634296.1"/>
    </source>
</evidence>
<feature type="region of interest" description="Disordered" evidence="1">
    <location>
        <begin position="69"/>
        <end position="88"/>
    </location>
</feature>
<dbReference type="EMBL" id="CM031820">
    <property type="protein sequence ID" value="KAG6634296.1"/>
    <property type="molecule type" value="Genomic_DNA"/>
</dbReference>
<comment type="caution">
    <text evidence="3">The sequence shown here is derived from an EMBL/GenBank/DDBJ whole genome shotgun (WGS) entry which is preliminary data.</text>
</comment>
<feature type="signal peptide" evidence="2">
    <location>
        <begin position="1"/>
        <end position="19"/>
    </location>
</feature>
<dbReference type="InterPro" id="IPR053313">
    <property type="entry name" value="RGF"/>
</dbReference>
<accession>A0A8T1NQE3</accession>
<dbReference type="Proteomes" id="UP000811609">
    <property type="component" value="Chromosome 12"/>
</dbReference>
<evidence type="ECO:0000256" key="2">
    <source>
        <dbReference type="SAM" id="SignalP"/>
    </source>
</evidence>
<evidence type="ECO:0000313" key="4">
    <source>
        <dbReference type="EMBL" id="KAG6685334.1"/>
    </source>
</evidence>
<evidence type="ECO:0000313" key="5">
    <source>
        <dbReference type="Proteomes" id="UP000811609"/>
    </source>
</evidence>
<dbReference type="EMBL" id="CM031836">
    <property type="protein sequence ID" value="KAG6685334.1"/>
    <property type="molecule type" value="Genomic_DNA"/>
</dbReference>
<organism evidence="3 5">
    <name type="scientific">Carya illinoinensis</name>
    <name type="common">Pecan</name>
    <dbReference type="NCBI Taxonomy" id="32201"/>
    <lineage>
        <taxon>Eukaryota</taxon>
        <taxon>Viridiplantae</taxon>
        <taxon>Streptophyta</taxon>
        <taxon>Embryophyta</taxon>
        <taxon>Tracheophyta</taxon>
        <taxon>Spermatophyta</taxon>
        <taxon>Magnoliopsida</taxon>
        <taxon>eudicotyledons</taxon>
        <taxon>Gunneridae</taxon>
        <taxon>Pentapetalae</taxon>
        <taxon>rosids</taxon>
        <taxon>fabids</taxon>
        <taxon>Fagales</taxon>
        <taxon>Juglandaceae</taxon>
        <taxon>Carya</taxon>
    </lineage>
</organism>
<dbReference type="PANTHER" id="PTHR34961">
    <property type="entry name" value="TRANSMEMBRANE PROTEIN"/>
    <property type="match status" value="1"/>
</dbReference>
<reference evidence="3" key="1">
    <citation type="submission" date="2020-12" db="EMBL/GenBank/DDBJ databases">
        <title>WGS assembly of Carya illinoinensis cv. Pawnee.</title>
        <authorList>
            <person name="Platts A."/>
            <person name="Shu S."/>
            <person name="Wright S."/>
            <person name="Barry K."/>
            <person name="Edger P."/>
            <person name="Pires J.C."/>
            <person name="Schmutz J."/>
        </authorList>
    </citation>
    <scope>NUCLEOTIDE SEQUENCE</scope>
    <source>
        <tissue evidence="3">Leaf</tissue>
    </source>
</reference>
<protein>
    <submittedName>
        <fullName evidence="3">Uncharacterized protein</fullName>
    </submittedName>
</protein>
<dbReference type="PANTHER" id="PTHR34961:SF7">
    <property type="entry name" value="TRANSMEMBRANE PROTEIN"/>
    <property type="match status" value="1"/>
</dbReference>
<dbReference type="Proteomes" id="UP000811246">
    <property type="component" value="Chromosome 12"/>
</dbReference>
<name>A0A8T1NQE3_CARIL</name>
<dbReference type="Pfam" id="PF21529">
    <property type="entry name" value="GLV1-2"/>
    <property type="match status" value="1"/>
</dbReference>
<evidence type="ECO:0000256" key="1">
    <source>
        <dbReference type="SAM" id="MobiDB-lite"/>
    </source>
</evidence>
<dbReference type="InterPro" id="IPR049306">
    <property type="entry name" value="GLV1-2"/>
</dbReference>
<keyword evidence="2" id="KW-0732">Signal</keyword>
<proteinExistence type="predicted"/>